<dbReference type="AlphaFoldDB" id="A0A8S9JD82"/>
<dbReference type="InterPro" id="IPR050232">
    <property type="entry name" value="FBL13/AtMIF1-like"/>
</dbReference>
<dbReference type="PANTHER" id="PTHR31900">
    <property type="entry name" value="F-BOX/RNI SUPERFAMILY PROTEIN-RELATED"/>
    <property type="match status" value="1"/>
</dbReference>
<evidence type="ECO:0000313" key="4">
    <source>
        <dbReference type="Proteomes" id="UP000712281"/>
    </source>
</evidence>
<reference evidence="2" key="1">
    <citation type="submission" date="2019-12" db="EMBL/GenBank/DDBJ databases">
        <title>Genome sequencing and annotation of Brassica cretica.</title>
        <authorList>
            <person name="Studholme D.J."/>
            <person name="Sarris P.F."/>
        </authorList>
    </citation>
    <scope>NUCLEOTIDE SEQUENCE</scope>
    <source>
        <strain evidence="2">PFS-001/15</strain>
        <strain evidence="3">PFS-102/07</strain>
        <tissue evidence="2">Leaf</tissue>
    </source>
</reference>
<comment type="caution">
    <text evidence="2">The sequence shown here is derived from an EMBL/GenBank/DDBJ whole genome shotgun (WGS) entry which is preliminary data.</text>
</comment>
<dbReference type="Gene3D" id="3.80.10.10">
    <property type="entry name" value="Ribonuclease Inhibitor"/>
    <property type="match status" value="1"/>
</dbReference>
<sequence length="305" mass="35131">MRKMLLSKRWRFLWTSVPRLEYDDSYQSIEYGRFSRFVVRFLFLHEAPVIETLHFKLGKTCGAEDIRLWIRAADKCCMQGESPPIVLPSSLYTGCHVLEELHVEPCLSDNLTVFTVRVPSLKSLVLHASKGMHGFVIDAPYFEWLDIVDYRDELCHCIIDDMPKILTACFDVSYTHSGEILPFLTSVKRLDLCLLTSENVYPSGIIFYCLVHLKICTCLTEWLNLLMCMLRDSPKLKSLKLQKCHVTEACNPRPSWNEPNSVPKCLVSSLEALEWVGYEGTEEEKEVVAFILISANCLEKVFKYL</sequence>
<organism evidence="2 4">
    <name type="scientific">Brassica cretica</name>
    <name type="common">Mustard</name>
    <dbReference type="NCBI Taxonomy" id="69181"/>
    <lineage>
        <taxon>Eukaryota</taxon>
        <taxon>Viridiplantae</taxon>
        <taxon>Streptophyta</taxon>
        <taxon>Embryophyta</taxon>
        <taxon>Tracheophyta</taxon>
        <taxon>Spermatophyta</taxon>
        <taxon>Magnoliopsida</taxon>
        <taxon>eudicotyledons</taxon>
        <taxon>Gunneridae</taxon>
        <taxon>Pentapetalae</taxon>
        <taxon>rosids</taxon>
        <taxon>malvids</taxon>
        <taxon>Brassicales</taxon>
        <taxon>Brassicaceae</taxon>
        <taxon>Brassiceae</taxon>
        <taxon>Brassica</taxon>
    </lineage>
</organism>
<protein>
    <recommendedName>
        <fullName evidence="1">FBD domain-containing protein</fullName>
    </recommendedName>
</protein>
<evidence type="ECO:0000259" key="1">
    <source>
        <dbReference type="Pfam" id="PF08387"/>
    </source>
</evidence>
<dbReference type="EMBL" id="QGKW02001660">
    <property type="protein sequence ID" value="KAF2580171.1"/>
    <property type="molecule type" value="Genomic_DNA"/>
</dbReference>
<evidence type="ECO:0000313" key="3">
    <source>
        <dbReference type="EMBL" id="KAF2611531.1"/>
    </source>
</evidence>
<dbReference type="Proteomes" id="UP000712281">
    <property type="component" value="Unassembled WGS sequence"/>
</dbReference>
<dbReference type="SUPFAM" id="SSF52047">
    <property type="entry name" value="RNI-like"/>
    <property type="match status" value="1"/>
</dbReference>
<dbReference type="InterPro" id="IPR032675">
    <property type="entry name" value="LRR_dom_sf"/>
</dbReference>
<dbReference type="PANTHER" id="PTHR31900:SF34">
    <property type="entry name" value="EMB|CAB62440.1-RELATED"/>
    <property type="match status" value="1"/>
</dbReference>
<name>A0A8S9JD82_BRACR</name>
<proteinExistence type="predicted"/>
<gene>
    <name evidence="2" type="ORF">F2Q68_00000914</name>
    <name evidence="3" type="ORF">F2Q70_00007889</name>
</gene>
<accession>A0A8S9JD82</accession>
<dbReference type="Pfam" id="PF08387">
    <property type="entry name" value="FBD"/>
    <property type="match status" value="1"/>
</dbReference>
<evidence type="ECO:0000313" key="2">
    <source>
        <dbReference type="EMBL" id="KAF2580171.1"/>
    </source>
</evidence>
<feature type="domain" description="FBD" evidence="1">
    <location>
        <begin position="258"/>
        <end position="301"/>
    </location>
</feature>
<dbReference type="EMBL" id="QGKY02000089">
    <property type="protein sequence ID" value="KAF2611531.1"/>
    <property type="molecule type" value="Genomic_DNA"/>
</dbReference>
<dbReference type="InterPro" id="IPR006566">
    <property type="entry name" value="FBD"/>
</dbReference>